<proteinExistence type="predicted"/>
<feature type="compositionally biased region" description="Basic and acidic residues" evidence="2">
    <location>
        <begin position="299"/>
        <end position="352"/>
    </location>
</feature>
<sequence length="1119" mass="127492">MAFRHFGTCVQLQPDSLTMSDDKIKQQFERLMKERARKAEKNIISEFWKAQVQHEQEKRAEMDAAILQEEVLRKQRQEVEELMAEQALAHERQTWERQDVEMDVQEQAEEALRGDAQETLQREIEEAARQLEEIRRREEDEIQARLQQEMEEAARLAEEIRKREEEMQARLQREMEEAARLAEEIRRRDEEMQARLQREMEEAARLAEEICRRDEEMRARLQREVEEAARLAEEIRRHEVEEVRARAQREWEDAVRDTAARRAHEYEEERIRLEKEADETHKREEFFARQRQEAASARQAEERQAEGDKQRRREKQGQDKAEAAQKQEKSHQRDKERASQKKRLQDAKETREAKRKAQFVNYDKRWSAIRSSHNTLEHAKGSLSFIDIPWPILDTAPSQISDLNEVKVGEFFAQKERLGVNNGQSLITVYRLELGSPGNKWSSSFTTILDGEKLKSVTLKMSPGVDAGYFIYASILRKVRYQSELNVEWAKSAEVDKLDAAFGACSKIHDDSRLNVTLNKTYGCFVQAQSESGWDLTDLHKFSPNQLSLGKPTCVAMTTEGLQSLKPKKNHGYQAFEADCQEMSGKLEKSGRVHTRIGVFPPLILLIPGFHVQPETSACQLESLNLQCCFMRLRDTRPHLATPMIPVHGHKERTSVCTTGPTTLGKVNPSLFLGRFGRDKDVTSLVFYGTNDGDTCIEDKAVLSQFDRKLKAAPNGNAVESEVEPQLDLFGHELTSNGDGMGDEEPPVGPEDDDEVADDVAASDVLAVNEAIREADESIRLDCGASSSSQIRLTIARQSEKISRRAAACRQRALELAPALKILAVKAECNKVGRGVRLARFRLSVEDLKLLEDRSRISLLFLTISYQFQGLTDVERSFSKGGLTVTKLRHSLSDASARASTKRMFYRVRKAKSRSAAHGQEVLGKRNQAEPGKNEAHPSGIDFWVFAVWRSIQSCLYLCSGEAEQPVWLGFGYFCGRDNQVHLAVAYAGAVIVLHSPENEADARPSELLNWPSFNRERSYLPRGDVLPDKSPGEQCRYLHNKRGLLLWYEEEIALVLSSDLLVQDLHPSFVGGGGMVMGKNQTYFEKSVFFTYPVSAMPNNNGHCLACTSPFFTFPKST</sequence>
<keyword evidence="4" id="KW-1185">Reference proteome</keyword>
<evidence type="ECO:0000256" key="1">
    <source>
        <dbReference type="SAM" id="Coils"/>
    </source>
</evidence>
<organism evidence="3 4">
    <name type="scientific">Galerina marginata (strain CBS 339.88)</name>
    <dbReference type="NCBI Taxonomy" id="685588"/>
    <lineage>
        <taxon>Eukaryota</taxon>
        <taxon>Fungi</taxon>
        <taxon>Dikarya</taxon>
        <taxon>Basidiomycota</taxon>
        <taxon>Agaricomycotina</taxon>
        <taxon>Agaricomycetes</taxon>
        <taxon>Agaricomycetidae</taxon>
        <taxon>Agaricales</taxon>
        <taxon>Agaricineae</taxon>
        <taxon>Strophariaceae</taxon>
        <taxon>Galerina</taxon>
    </lineage>
</organism>
<gene>
    <name evidence="3" type="ORF">GALMADRAFT_210201</name>
</gene>
<accession>A0A067TDI9</accession>
<dbReference type="EMBL" id="KL142377">
    <property type="protein sequence ID" value="KDR77038.1"/>
    <property type="molecule type" value="Genomic_DNA"/>
</dbReference>
<feature type="region of interest" description="Disordered" evidence="2">
    <location>
        <begin position="735"/>
        <end position="755"/>
    </location>
</feature>
<protein>
    <submittedName>
        <fullName evidence="3">Uncharacterized protein</fullName>
    </submittedName>
</protein>
<feature type="compositionally biased region" description="Basic and acidic residues" evidence="2">
    <location>
        <begin position="923"/>
        <end position="935"/>
    </location>
</feature>
<dbReference type="Proteomes" id="UP000027222">
    <property type="component" value="Unassembled WGS sequence"/>
</dbReference>
<reference evidence="4" key="1">
    <citation type="journal article" date="2014" name="Proc. Natl. Acad. Sci. U.S.A.">
        <title>Extensive sampling of basidiomycete genomes demonstrates inadequacy of the white-rot/brown-rot paradigm for wood decay fungi.</title>
        <authorList>
            <person name="Riley R."/>
            <person name="Salamov A.A."/>
            <person name="Brown D.W."/>
            <person name="Nagy L.G."/>
            <person name="Floudas D."/>
            <person name="Held B.W."/>
            <person name="Levasseur A."/>
            <person name="Lombard V."/>
            <person name="Morin E."/>
            <person name="Otillar R."/>
            <person name="Lindquist E.A."/>
            <person name="Sun H."/>
            <person name="LaButti K.M."/>
            <person name="Schmutz J."/>
            <person name="Jabbour D."/>
            <person name="Luo H."/>
            <person name="Baker S.E."/>
            <person name="Pisabarro A.G."/>
            <person name="Walton J.D."/>
            <person name="Blanchette R.A."/>
            <person name="Henrissat B."/>
            <person name="Martin F."/>
            <person name="Cullen D."/>
            <person name="Hibbett D.S."/>
            <person name="Grigoriev I.V."/>
        </authorList>
    </citation>
    <scope>NUCLEOTIDE SEQUENCE [LARGE SCALE GENOMIC DNA]</scope>
    <source>
        <strain evidence="4">CBS 339.88</strain>
    </source>
</reference>
<dbReference type="AlphaFoldDB" id="A0A067TDI9"/>
<name>A0A067TDI9_GALM3</name>
<dbReference type="HOGENOM" id="CLU_280605_0_0_1"/>
<feature type="region of interest" description="Disordered" evidence="2">
    <location>
        <begin position="290"/>
        <end position="356"/>
    </location>
</feature>
<feature type="region of interest" description="Disordered" evidence="2">
    <location>
        <begin position="242"/>
        <end position="268"/>
    </location>
</feature>
<feature type="compositionally biased region" description="Acidic residues" evidence="2">
    <location>
        <begin position="741"/>
        <end position="755"/>
    </location>
</feature>
<evidence type="ECO:0000256" key="2">
    <source>
        <dbReference type="SAM" id="MobiDB-lite"/>
    </source>
</evidence>
<feature type="region of interest" description="Disordered" evidence="2">
    <location>
        <begin position="912"/>
        <end position="935"/>
    </location>
</feature>
<feature type="coiled-coil region" evidence="1">
    <location>
        <begin position="57"/>
        <end position="92"/>
    </location>
</feature>
<dbReference type="PANTHER" id="PTHR22538:SF1">
    <property type="entry name" value="VWFD DOMAIN-CONTAINING PROTEIN"/>
    <property type="match status" value="1"/>
</dbReference>
<dbReference type="PANTHER" id="PTHR22538">
    <property type="entry name" value="CILIA- AND FLAGELLA-ASSOCIATED PROTEIN 74"/>
    <property type="match status" value="1"/>
</dbReference>
<evidence type="ECO:0000313" key="3">
    <source>
        <dbReference type="EMBL" id="KDR77038.1"/>
    </source>
</evidence>
<keyword evidence="1" id="KW-0175">Coiled coil</keyword>
<evidence type="ECO:0000313" key="4">
    <source>
        <dbReference type="Proteomes" id="UP000027222"/>
    </source>
</evidence>